<dbReference type="Pfam" id="PF04851">
    <property type="entry name" value="ResIII"/>
    <property type="match status" value="1"/>
</dbReference>
<dbReference type="GO" id="GO:0005829">
    <property type="term" value="C:cytosol"/>
    <property type="evidence" value="ECO:0007669"/>
    <property type="project" value="TreeGrafter"/>
</dbReference>
<dbReference type="InterPro" id="IPR006935">
    <property type="entry name" value="Helicase/UvrB_N"/>
</dbReference>
<dbReference type="Pfam" id="PF00271">
    <property type="entry name" value="Helicase_C"/>
    <property type="match status" value="1"/>
</dbReference>
<dbReference type="AlphaFoldDB" id="A0A9P3T9M0"/>
<dbReference type="CDD" id="cd17926">
    <property type="entry name" value="DEXHc_RE"/>
    <property type="match status" value="1"/>
</dbReference>
<evidence type="ECO:0000259" key="2">
    <source>
        <dbReference type="PROSITE" id="PS51194"/>
    </source>
</evidence>
<keyword evidence="3" id="KW-0067">ATP-binding</keyword>
<evidence type="ECO:0000313" key="4">
    <source>
        <dbReference type="Proteomes" id="UP000867740"/>
    </source>
</evidence>
<dbReference type="PANTHER" id="PTHR47396:SF1">
    <property type="entry name" value="ATP-DEPENDENT HELICASE IRC3-RELATED"/>
    <property type="match status" value="1"/>
</dbReference>
<accession>A0A9P3T9M0</accession>
<dbReference type="InterPro" id="IPR027417">
    <property type="entry name" value="P-loop_NTPase"/>
</dbReference>
<name>A0A9P3T9M0_KLUIN</name>
<dbReference type="GO" id="GO:0004386">
    <property type="term" value="F:helicase activity"/>
    <property type="evidence" value="ECO:0007669"/>
    <property type="project" value="UniProtKB-KW"/>
</dbReference>
<proteinExistence type="predicted"/>
<dbReference type="InterPro" id="IPR014001">
    <property type="entry name" value="Helicase_ATP-bd"/>
</dbReference>
<sequence>MFFNDNVPFLIKNKDITLNTKSDEVNKIITQEIISFDKSIYFTKKNYQIGTLSNLAFKAGDWLFDKSHIKDNIYSLSNSNIGVSFLAELKGSTYHIRGDIKRLSDNKTSFFDNVKINGKGESNKSLRPAQIGAIYALLSHWSLSSETCTVVLPTGTGKTETMLLASLADKATHTLVIVPSIDLKYQIADKFSSWGILRELGVIPNPTPNPTVLMLKEGLAFSEESIGLLHESDVVITTPALIARASPTLQKTISDIFTHVYFDEAHHIQASEWDIIKKLFSKSKIVQFTATPYRNDKKPIEGKIVYNYPLSHALKDNCFSKISLVAVDERHPRKKDLAIANAAMSRLITDRKNGWIRHKMMVRADNKKHAIELFDMYKELFPNERIAIVYTGVKNRRNLISDIKNGAYDIIVCVDMLKEGFDYPDFKIAAVHGLHKSLAVLLQFIGRFTRTQEGLGDASFVVNYADEKISIELENLFQEGSGWEEVISEIADAKKNEAETLLSFLQGCKPFSGFDSPNIDLNPKLVYPALSTVCFKCKKAEWKNFKNAFNLNKYSLSQPFINKEENVFYFTTQKREKVKWARTDKMRDQTWDLIVMHYNISMNLLYIGYSEKKLDINFLVEKITEDKPTQLRGDCVFRSFDNIKRLSIIHAGIFKPANHLHRYSRLSGADVTTELTKWKDGQRCQKSDFVGIGFRDGFPVSVGASVKGKIWSPARVGDLKEWKSWCLEIGNLITDESIDANKLLEDSAQKTQLLSYPENIIILATDWSEDLYERIHKITIERPQKESILLAECALKNISHNNNHAFFEIIISDEKIPFSIVLGGERGHSIEGLDETDIYIEGLKSNTLSLKQFFEENPPTMFLLDGCTISGCIHTNYGESFEVQIPSERITTLEWDDVNYTVESLYKGDKIRNNSIQEYMMIHLKKNGARIIFNDDNAGESSDIVAIFVEDDLIRFEMIHCKYSKETSGARLSDLYEVCGQAVVSLRYKWKPEELLKHMERRNGMGILKNKRFYHGTPDDLETIRKALKYSNVEFEFSIAQPGVEKSKLSIDMRNFLGSIYSTIIEMTETKLKCYFNK</sequence>
<keyword evidence="3" id="KW-0347">Helicase</keyword>
<evidence type="ECO:0000259" key="1">
    <source>
        <dbReference type="PROSITE" id="PS51192"/>
    </source>
</evidence>
<dbReference type="Gene3D" id="3.40.50.300">
    <property type="entry name" value="P-loop containing nucleotide triphosphate hydrolases"/>
    <property type="match status" value="2"/>
</dbReference>
<dbReference type="InterPro" id="IPR050742">
    <property type="entry name" value="Helicase_Restrict-Modif_Enz"/>
</dbReference>
<keyword evidence="3" id="KW-0378">Hydrolase</keyword>
<dbReference type="SUPFAM" id="SSF52540">
    <property type="entry name" value="P-loop containing nucleoside triphosphate hydrolases"/>
    <property type="match status" value="1"/>
</dbReference>
<dbReference type="PROSITE" id="PS51192">
    <property type="entry name" value="HELICASE_ATP_BIND_1"/>
    <property type="match status" value="1"/>
</dbReference>
<feature type="domain" description="Helicase C-terminal" evidence="2">
    <location>
        <begin position="348"/>
        <end position="494"/>
    </location>
</feature>
<dbReference type="GO" id="GO:0003677">
    <property type="term" value="F:DNA binding"/>
    <property type="evidence" value="ECO:0007669"/>
    <property type="project" value="InterPro"/>
</dbReference>
<feature type="domain" description="Helicase ATP-binding" evidence="1">
    <location>
        <begin position="139"/>
        <end position="310"/>
    </location>
</feature>
<keyword evidence="3" id="KW-0547">Nucleotide-binding</keyword>
<dbReference type="GO" id="GO:0005524">
    <property type="term" value="F:ATP binding"/>
    <property type="evidence" value="ECO:0007669"/>
    <property type="project" value="InterPro"/>
</dbReference>
<dbReference type="GO" id="GO:0016787">
    <property type="term" value="F:hydrolase activity"/>
    <property type="evidence" value="ECO:0007669"/>
    <property type="project" value="InterPro"/>
</dbReference>
<dbReference type="SMART" id="SM00490">
    <property type="entry name" value="HELICc"/>
    <property type="match status" value="1"/>
</dbReference>
<evidence type="ECO:0000313" key="3">
    <source>
        <dbReference type="EMBL" id="HAT3581310.1"/>
    </source>
</evidence>
<dbReference type="PANTHER" id="PTHR47396">
    <property type="entry name" value="TYPE I RESTRICTION ENZYME ECOKI R PROTEIN"/>
    <property type="match status" value="1"/>
</dbReference>
<gene>
    <name evidence="3" type="ORF">I8531_001591</name>
</gene>
<dbReference type="PROSITE" id="PS51194">
    <property type="entry name" value="HELICASE_CTER"/>
    <property type="match status" value="1"/>
</dbReference>
<comment type="caution">
    <text evidence="3">The sequence shown here is derived from an EMBL/GenBank/DDBJ whole genome shotgun (WGS) entry which is preliminary data.</text>
</comment>
<dbReference type="EMBL" id="DACSUM010000009">
    <property type="protein sequence ID" value="HAT3581310.1"/>
    <property type="molecule type" value="Genomic_DNA"/>
</dbReference>
<reference evidence="3" key="1">
    <citation type="journal article" date="2018" name="Genome Biol.">
        <title>SKESA: strategic k-mer extension for scrupulous assemblies.</title>
        <authorList>
            <person name="Souvorov A."/>
            <person name="Agarwala R."/>
            <person name="Lipman D.J."/>
        </authorList>
    </citation>
    <scope>NUCLEOTIDE SEQUENCE</scope>
    <source>
        <strain evidence="3">CAVp300</strain>
    </source>
</reference>
<protein>
    <submittedName>
        <fullName evidence="3">DEAD/DEAH box helicase family protein</fullName>
    </submittedName>
</protein>
<organism evidence="3 4">
    <name type="scientific">Kluyvera intermedia</name>
    <name type="common">Enterobacter intermedius</name>
    <dbReference type="NCBI Taxonomy" id="61648"/>
    <lineage>
        <taxon>Bacteria</taxon>
        <taxon>Pseudomonadati</taxon>
        <taxon>Pseudomonadota</taxon>
        <taxon>Gammaproteobacteria</taxon>
        <taxon>Enterobacterales</taxon>
        <taxon>Enterobacteriaceae</taxon>
        <taxon>Kluyvera</taxon>
    </lineage>
</organism>
<dbReference type="Proteomes" id="UP000867740">
    <property type="component" value="Unassembled WGS sequence"/>
</dbReference>
<dbReference type="SMART" id="SM00487">
    <property type="entry name" value="DEXDc"/>
    <property type="match status" value="1"/>
</dbReference>
<reference evidence="3" key="2">
    <citation type="submission" date="2020-10" db="EMBL/GenBank/DDBJ databases">
        <authorList>
            <consortium name="NCBI Pathogen Detection Project"/>
        </authorList>
    </citation>
    <scope>NUCLEOTIDE SEQUENCE</scope>
    <source>
        <strain evidence="3">CAVp300</strain>
    </source>
</reference>
<dbReference type="InterPro" id="IPR001650">
    <property type="entry name" value="Helicase_C-like"/>
</dbReference>